<evidence type="ECO:0000256" key="5">
    <source>
        <dbReference type="ARBA" id="ARBA00022722"/>
    </source>
</evidence>
<dbReference type="InterPro" id="IPR003100">
    <property type="entry name" value="PAZ_dom"/>
</dbReference>
<dbReference type="InterPro" id="IPR014001">
    <property type="entry name" value="Helicase_ATP-bd"/>
</dbReference>
<evidence type="ECO:0000259" key="23">
    <source>
        <dbReference type="PROSITE" id="PS51194"/>
    </source>
</evidence>
<evidence type="ECO:0000259" key="21">
    <source>
        <dbReference type="PROSITE" id="PS50821"/>
    </source>
</evidence>
<dbReference type="InterPro" id="IPR048512">
    <property type="entry name" value="Dicer_platform"/>
</dbReference>
<evidence type="ECO:0000256" key="16">
    <source>
        <dbReference type="ARBA" id="ARBA00023211"/>
    </source>
</evidence>
<dbReference type="InterPro" id="IPR005034">
    <property type="entry name" value="Dicer_dimerisation"/>
</dbReference>
<dbReference type="InterPro" id="IPR001650">
    <property type="entry name" value="Helicase_C-like"/>
</dbReference>
<sequence length="1615" mass="184448">MEEKDFIARDYQVQLAEMAYQKNKIIFLPTGSGKTFISSLVLNHFLKQNDCVSKNLKEGGKRGFFLVNTVALVHQQVAQIRNKAPYEVKGYSGDMGVDFWDAETWEKEINSHGVLVMTSQIFLNLLLGGNITLKDVAVVVFDECHHGVTNHPMRQIMQRFKNVAVEVQPRVLGLTATLLNKNVAVTKVDDEIRVLETTFLSQIATADDENMVKLYSTNPQEFKVYYNKNSTTSSVYAKRDKYFEKLMIYIQSFQIDDDERPDGTIRPQGAHQIEDRSKKTNKELKNVLEDIKINMDELGLYGGDIAVLARLIQMQKMILHCQSEVSRTAFEVFNSDLVLLRKVFENEMGERDLRQKINDYSSEKVKQLFRIFRKMKEEDTAIVFVRRRFTAKIMHKIVGNAAKADPTLSHIKCDFVVGYNVSNPFKDTRENLLQRNYNNRVLDKFNQRLLNVLFGSNVVEEGMDISSCNHVIMFDPPMDFRSYTQSKGRARHPDSKYIIMTDDPMYEAKYNQFKAVERRLQELLCGGHYLHRDEPSQDEVDATLFANTPGLESYMPTGKDGPAITALSAISHVNRYFLSLKVDRFTVITPYWFMKTEGLTYKCYLHLPMESSVRGIVEGTWQTSKENAKRSVALEACKRLHQSGELDNVHLLPITIEAKAINTANLLPHWDDEETFKIGTKKIGTKKNKRSWQKRWPEYLVGCQPVPSRQMFLHVLQLKVLYRPPPDNHRLVVFHETLTSPVTYAIVSAKPLPQLAPFPLYMSTGEIEVNVLEGKPHTFTEAQLQKISKFHGIIFSKIMDVVKGFLIRDYTNCQNSYLIAPVVVGANGIEVDYDVMEKANKPFPDLYTATQGRPSDKVRSSIEVTDENYLGKIVTPWYRTVPAQKYIVTKVCYDMNENSTFPSDNYMTYEEYFVDKYKITPLKKNQPLLEVRALSSRMNNLKPLALTKALKRKNKDENEDFEVWLVPEFVLVYPVPGRYWVKALLLPSVLHRVEQLCAAEELRVRLVRDVNIGLRIHPPGKPLKKLEADASLAKHIPDEVTQLLTPLIIGMQERCTVKGNPAAWGREEEPLDLDRDLDVTLFDVQYYEEFANAPLTRGPSSKGNIFTEEVKKEIPKFKTPPPLKMLTNNVRGLGPEQVQVLQAITAAVANDFINCERLETLGDSFLKFAVSLALFEKEGDASEGALTNLKGKIVGNKNLYFCGKAKDIGSILEVKDFSPREEWIPPQFCVEHSMVQTFLTAELDPSALYKITIPEEEVFAGRLSRSTKEEIQDIILSAEDMKIVQNCPFLNMLALTDKNISDAVEAILGVYLENSGIFGALRVMNWFGVMDQKLATEDVFRDNLTTPAKTMRGTPADHLIQPRRLEEILQYKFNDRAYLLQALTHPSYQRNNITQCYQRLEFLGDAIIDFLITIHIYERCTDLHPGDLTDLRSALVNNITLGCISVRHGLHRFLLQHSSSLNDIMSRFVRHQEERNHLIDNDILFLCEERETLLAEAIEVPKALGDVFEALVGAIYLDSGKNIDVTWKVIYNIMREEIENFSKDVPKNHVRLLYESNCYPRFSASVVQDGIVKVQVEVSHRGETITCNGFGDNKYQAKRAAAKQALRVIRGSLDN</sequence>
<keyword evidence="5" id="KW-0540">Nuclease</keyword>
<dbReference type="InterPro" id="IPR048513">
    <property type="entry name" value="Dicer_PBD"/>
</dbReference>
<keyword evidence="6" id="KW-0479">Metal-binding</keyword>
<dbReference type="EMBL" id="KT191018">
    <property type="protein sequence ID" value="AMN92163.1"/>
    <property type="molecule type" value="mRNA"/>
</dbReference>
<comment type="similarity">
    <text evidence="17 18">Belongs to the helicase family. Dicer subfamily.</text>
</comment>
<proteinExistence type="evidence at transcript level"/>
<dbReference type="InterPro" id="IPR011907">
    <property type="entry name" value="RNase_III"/>
</dbReference>
<dbReference type="SUPFAM" id="SSF101690">
    <property type="entry name" value="PAZ domain"/>
    <property type="match status" value="1"/>
</dbReference>
<keyword evidence="7" id="KW-0677">Repeat</keyword>
<evidence type="ECO:0000313" key="25">
    <source>
        <dbReference type="EMBL" id="AMN92163.1"/>
    </source>
</evidence>
<evidence type="ECO:0000256" key="9">
    <source>
        <dbReference type="ARBA" id="ARBA00022759"/>
    </source>
</evidence>
<feature type="non-terminal residue" evidence="25">
    <location>
        <position position="1"/>
    </location>
</feature>
<organism evidence="25">
    <name type="scientific">Recilia dorsalis</name>
    <name type="common">Zigzag leafhopper</name>
    <name type="synonym">Maiestas dorsalis</name>
    <dbReference type="NCBI Taxonomy" id="1582033"/>
    <lineage>
        <taxon>Eukaryota</taxon>
        <taxon>Metazoa</taxon>
        <taxon>Ecdysozoa</taxon>
        <taxon>Arthropoda</taxon>
        <taxon>Hexapoda</taxon>
        <taxon>Insecta</taxon>
        <taxon>Pterygota</taxon>
        <taxon>Neoptera</taxon>
        <taxon>Paraneoptera</taxon>
        <taxon>Hemiptera</taxon>
        <taxon>Auchenorrhyncha</taxon>
        <taxon>Membracoidea</taxon>
        <taxon>Cicadellidae</taxon>
        <taxon>Deltocephalinae</taxon>
        <taxon>Deltocephalini</taxon>
        <taxon>Recilia</taxon>
    </lineage>
</organism>
<dbReference type="InterPro" id="IPR036085">
    <property type="entry name" value="PAZ_dom_sf"/>
</dbReference>
<dbReference type="InterPro" id="IPR027417">
    <property type="entry name" value="P-loop_NTPase"/>
</dbReference>
<dbReference type="GO" id="GO:0004525">
    <property type="term" value="F:ribonuclease III activity"/>
    <property type="evidence" value="ECO:0007669"/>
    <property type="project" value="UniProtKB-EC"/>
</dbReference>
<dbReference type="PROSITE" id="PS51192">
    <property type="entry name" value="HELICASE_ATP_BIND_1"/>
    <property type="match status" value="1"/>
</dbReference>
<dbReference type="PANTHER" id="PTHR14950">
    <property type="entry name" value="DICER-RELATED"/>
    <property type="match status" value="1"/>
</dbReference>
<dbReference type="SUPFAM" id="SSF69065">
    <property type="entry name" value="RNase III domain-like"/>
    <property type="match status" value="2"/>
</dbReference>
<evidence type="ECO:0000256" key="6">
    <source>
        <dbReference type="ARBA" id="ARBA00022723"/>
    </source>
</evidence>
<keyword evidence="15" id="KW-0943">RNA-mediated gene silencing</keyword>
<dbReference type="GO" id="GO:0004386">
    <property type="term" value="F:helicase activity"/>
    <property type="evidence" value="ECO:0007669"/>
    <property type="project" value="UniProtKB-KW"/>
</dbReference>
<feature type="domain" description="DRBM" evidence="19">
    <location>
        <begin position="1576"/>
        <end position="1611"/>
    </location>
</feature>
<dbReference type="PANTHER" id="PTHR14950:SF36">
    <property type="entry name" value="ENDORIBONUCLEASE DCR-2"/>
    <property type="match status" value="1"/>
</dbReference>
<keyword evidence="11" id="KW-0347">Helicase</keyword>
<accession>A0A140H4W2</accession>
<dbReference type="HAMAP" id="MF_00104">
    <property type="entry name" value="RNase_III"/>
    <property type="match status" value="1"/>
</dbReference>
<dbReference type="GO" id="GO:0030422">
    <property type="term" value="P:siRNA processing"/>
    <property type="evidence" value="ECO:0007669"/>
    <property type="project" value="InterPro"/>
</dbReference>
<dbReference type="Pfam" id="PF00636">
    <property type="entry name" value="Ribonuclease_3"/>
    <property type="match status" value="2"/>
</dbReference>
<evidence type="ECO:0000256" key="8">
    <source>
        <dbReference type="ARBA" id="ARBA00022741"/>
    </source>
</evidence>
<comment type="cofactor">
    <cofactor evidence="2">
        <name>Mn(2+)</name>
        <dbReference type="ChEBI" id="CHEBI:29035"/>
    </cofactor>
</comment>
<dbReference type="PROSITE" id="PS50142">
    <property type="entry name" value="RNASE_3_2"/>
    <property type="match status" value="2"/>
</dbReference>
<evidence type="ECO:0000256" key="17">
    <source>
        <dbReference type="ARBA" id="ARBA00035116"/>
    </source>
</evidence>
<dbReference type="PROSITE" id="PS50821">
    <property type="entry name" value="PAZ"/>
    <property type="match status" value="1"/>
</dbReference>
<dbReference type="PROSITE" id="PS51327">
    <property type="entry name" value="DICER_DSRBF"/>
    <property type="match status" value="1"/>
</dbReference>
<evidence type="ECO:0000256" key="3">
    <source>
        <dbReference type="ARBA" id="ARBA00001946"/>
    </source>
</evidence>
<evidence type="ECO:0000259" key="22">
    <source>
        <dbReference type="PROSITE" id="PS51192"/>
    </source>
</evidence>
<dbReference type="SUPFAM" id="SSF52540">
    <property type="entry name" value="P-loop containing nucleoside triphosphate hydrolases"/>
    <property type="match status" value="1"/>
</dbReference>
<dbReference type="CDD" id="cd18034">
    <property type="entry name" value="DEXHc_dicer"/>
    <property type="match status" value="1"/>
</dbReference>
<keyword evidence="16" id="KW-0464">Manganese</keyword>
<feature type="domain" description="RNase III" evidence="20">
    <location>
        <begin position="1362"/>
        <end position="1520"/>
    </location>
</feature>
<comment type="cofactor">
    <cofactor evidence="3">
        <name>Mg(2+)</name>
        <dbReference type="ChEBI" id="CHEBI:18420"/>
    </cofactor>
</comment>
<dbReference type="FunFam" id="1.10.1520.10:FF:000005">
    <property type="entry name" value="Putative endoribonuclease dicer"/>
    <property type="match status" value="1"/>
</dbReference>
<evidence type="ECO:0000256" key="11">
    <source>
        <dbReference type="ARBA" id="ARBA00022806"/>
    </source>
</evidence>
<dbReference type="SMART" id="SM00535">
    <property type="entry name" value="RIBOc"/>
    <property type="match status" value="2"/>
</dbReference>
<evidence type="ECO:0000259" key="24">
    <source>
        <dbReference type="PROSITE" id="PS51327"/>
    </source>
</evidence>
<evidence type="ECO:0000256" key="12">
    <source>
        <dbReference type="ARBA" id="ARBA00022840"/>
    </source>
</evidence>
<feature type="domain" description="Dicer dsRNA-binding fold" evidence="24">
    <location>
        <begin position="569"/>
        <end position="660"/>
    </location>
</feature>
<dbReference type="InterPro" id="IPR014720">
    <property type="entry name" value="dsRBD_dom"/>
</dbReference>
<dbReference type="InterPro" id="IPR011545">
    <property type="entry name" value="DEAD/DEAH_box_helicase_dom"/>
</dbReference>
<evidence type="ECO:0000256" key="2">
    <source>
        <dbReference type="ARBA" id="ARBA00001936"/>
    </source>
</evidence>
<dbReference type="InterPro" id="IPR038248">
    <property type="entry name" value="Dicer_dimer_sf"/>
</dbReference>
<dbReference type="GO" id="GO:0004530">
    <property type="term" value="F:deoxyribonuclease I activity"/>
    <property type="evidence" value="ECO:0007669"/>
    <property type="project" value="TreeGrafter"/>
</dbReference>
<keyword evidence="8" id="KW-0547">Nucleotide-binding</keyword>
<evidence type="ECO:0000256" key="10">
    <source>
        <dbReference type="ARBA" id="ARBA00022801"/>
    </source>
</evidence>
<dbReference type="Pfam" id="PF20932">
    <property type="entry name" value="Dicer_dsRBD"/>
    <property type="match status" value="1"/>
</dbReference>
<dbReference type="Pfam" id="PF00270">
    <property type="entry name" value="DEAD"/>
    <property type="match status" value="1"/>
</dbReference>
<dbReference type="InterPro" id="IPR044441">
    <property type="entry name" value="DICER_DSRM"/>
</dbReference>
<keyword evidence="9" id="KW-0255">Endonuclease</keyword>
<protein>
    <recommendedName>
        <fullName evidence="4">ribonuclease III</fullName>
        <ecNumber evidence="4">3.1.26.3</ecNumber>
    </recommendedName>
</protein>
<dbReference type="GO" id="GO:0006364">
    <property type="term" value="P:rRNA processing"/>
    <property type="evidence" value="ECO:0007669"/>
    <property type="project" value="InterPro"/>
</dbReference>
<dbReference type="Pfam" id="PF03368">
    <property type="entry name" value="Dicer_dimer"/>
    <property type="match status" value="1"/>
</dbReference>
<dbReference type="PROSITE" id="PS00517">
    <property type="entry name" value="RNASE_3_1"/>
    <property type="match status" value="1"/>
</dbReference>
<keyword evidence="12" id="KW-0067">ATP-binding</keyword>
<dbReference type="SMART" id="SM00487">
    <property type="entry name" value="DEXDc"/>
    <property type="match status" value="1"/>
</dbReference>
<dbReference type="Pfam" id="PF02170">
    <property type="entry name" value="PAZ"/>
    <property type="match status" value="1"/>
</dbReference>
<evidence type="ECO:0000256" key="15">
    <source>
        <dbReference type="ARBA" id="ARBA00023158"/>
    </source>
</evidence>
<feature type="domain" description="PAZ" evidence="21">
    <location>
        <begin position="842"/>
        <end position="974"/>
    </location>
</feature>
<evidence type="ECO:0000256" key="1">
    <source>
        <dbReference type="ARBA" id="ARBA00000109"/>
    </source>
</evidence>
<dbReference type="EC" id="3.1.26.3" evidence="4"/>
<dbReference type="PROSITE" id="PS50137">
    <property type="entry name" value="DS_RBD"/>
    <property type="match status" value="1"/>
</dbReference>
<dbReference type="GO" id="GO:0006309">
    <property type="term" value="P:apoptotic DNA fragmentation"/>
    <property type="evidence" value="ECO:0007669"/>
    <property type="project" value="TreeGrafter"/>
</dbReference>
<keyword evidence="10" id="KW-0378">Hydrolase</keyword>
<dbReference type="Gene3D" id="3.40.50.300">
    <property type="entry name" value="P-loop containing nucleotide triphosphate hydrolases"/>
    <property type="match status" value="2"/>
</dbReference>
<dbReference type="Gene3D" id="3.30.160.20">
    <property type="match status" value="1"/>
</dbReference>
<dbReference type="CDD" id="cd15903">
    <property type="entry name" value="Dicer_PBD"/>
    <property type="match status" value="1"/>
</dbReference>
<dbReference type="InterPro" id="IPR036389">
    <property type="entry name" value="RNase_III_sf"/>
</dbReference>
<name>A0A140H4W2_RECDO</name>
<evidence type="ECO:0000256" key="13">
    <source>
        <dbReference type="ARBA" id="ARBA00022842"/>
    </source>
</evidence>
<evidence type="ECO:0000256" key="4">
    <source>
        <dbReference type="ARBA" id="ARBA00012177"/>
    </source>
</evidence>
<dbReference type="SMART" id="SM00490">
    <property type="entry name" value="HELICc"/>
    <property type="match status" value="1"/>
</dbReference>
<dbReference type="GO" id="GO:0005524">
    <property type="term" value="F:ATP binding"/>
    <property type="evidence" value="ECO:0007669"/>
    <property type="project" value="UniProtKB-KW"/>
</dbReference>
<dbReference type="Gene3D" id="1.10.1520.10">
    <property type="entry name" value="Ribonuclease III domain"/>
    <property type="match status" value="2"/>
</dbReference>
<dbReference type="GO" id="GO:0003723">
    <property type="term" value="F:RNA binding"/>
    <property type="evidence" value="ECO:0007669"/>
    <property type="project" value="UniProtKB-UniRule"/>
</dbReference>
<keyword evidence="13" id="KW-0460">Magnesium</keyword>
<dbReference type="InterPro" id="IPR000999">
    <property type="entry name" value="RNase_III_dom"/>
</dbReference>
<dbReference type="Gene3D" id="2.170.260.10">
    <property type="entry name" value="paz domain"/>
    <property type="match status" value="1"/>
</dbReference>
<feature type="domain" description="Helicase C-terminal" evidence="23">
    <location>
        <begin position="367"/>
        <end position="536"/>
    </location>
</feature>
<evidence type="ECO:0000256" key="18">
    <source>
        <dbReference type="PROSITE-ProRule" id="PRU00657"/>
    </source>
</evidence>
<dbReference type="GO" id="GO:0046872">
    <property type="term" value="F:metal ion binding"/>
    <property type="evidence" value="ECO:0007669"/>
    <property type="project" value="UniProtKB-KW"/>
</dbReference>
<evidence type="ECO:0000256" key="7">
    <source>
        <dbReference type="ARBA" id="ARBA00022737"/>
    </source>
</evidence>
<dbReference type="Pfam" id="PF00271">
    <property type="entry name" value="Helicase_C"/>
    <property type="match status" value="1"/>
</dbReference>
<dbReference type="GO" id="GO:0005634">
    <property type="term" value="C:nucleus"/>
    <property type="evidence" value="ECO:0007669"/>
    <property type="project" value="TreeGrafter"/>
</dbReference>
<evidence type="ECO:0000259" key="19">
    <source>
        <dbReference type="PROSITE" id="PS50137"/>
    </source>
</evidence>
<comment type="catalytic activity">
    <reaction evidence="1">
        <text>Endonucleolytic cleavage to 5'-phosphomonoester.</text>
        <dbReference type="EC" id="3.1.26.3"/>
    </reaction>
</comment>
<dbReference type="SUPFAM" id="SSF54768">
    <property type="entry name" value="dsRNA-binding domain-like"/>
    <property type="match status" value="1"/>
</dbReference>
<feature type="domain" description="Helicase ATP-binding" evidence="22">
    <location>
        <begin position="15"/>
        <end position="196"/>
    </location>
</feature>
<dbReference type="PROSITE" id="PS51194">
    <property type="entry name" value="HELICASE_CTER"/>
    <property type="match status" value="1"/>
</dbReference>
<dbReference type="Pfam" id="PF20931">
    <property type="entry name" value="Dicer_platform"/>
    <property type="match status" value="1"/>
</dbReference>
<dbReference type="Gene3D" id="3.30.160.380">
    <property type="entry name" value="Dicer dimerisation domain"/>
    <property type="match status" value="1"/>
</dbReference>
<dbReference type="FunFam" id="3.40.50.300:FF:000628">
    <property type="entry name" value="Endoribonuclease Dicer"/>
    <property type="match status" value="1"/>
</dbReference>
<dbReference type="SMART" id="SM00949">
    <property type="entry name" value="PAZ"/>
    <property type="match status" value="1"/>
</dbReference>
<dbReference type="GO" id="GO:0070578">
    <property type="term" value="C:RISC-loading complex"/>
    <property type="evidence" value="ECO:0007669"/>
    <property type="project" value="TreeGrafter"/>
</dbReference>
<feature type="domain" description="RNase III" evidence="20">
    <location>
        <begin position="1142"/>
        <end position="1316"/>
    </location>
</feature>
<dbReference type="CDD" id="cd00593">
    <property type="entry name" value="RIBOc"/>
    <property type="match status" value="2"/>
</dbReference>
<dbReference type="GO" id="GO:0031054">
    <property type="term" value="P:pre-miRNA processing"/>
    <property type="evidence" value="ECO:0007669"/>
    <property type="project" value="InterPro"/>
</dbReference>
<keyword evidence="14 18" id="KW-0694">RNA-binding</keyword>
<dbReference type="GO" id="GO:0005737">
    <property type="term" value="C:cytoplasm"/>
    <property type="evidence" value="ECO:0007669"/>
    <property type="project" value="TreeGrafter"/>
</dbReference>
<reference evidence="25" key="1">
    <citation type="journal article" date="2016" name="Sci. Rep.">
        <title>Small interfering RNA pathway modulates persistent infection of a plant virus in its insect vector.</title>
        <authorList>
            <person name="Lan H."/>
            <person name="Wang H."/>
            <person name="Chen Q."/>
            <person name="Chen H."/>
            <person name="Jia D."/>
            <person name="Mao Q."/>
            <person name="Wei T."/>
        </authorList>
    </citation>
    <scope>NUCLEOTIDE SEQUENCE</scope>
</reference>
<evidence type="ECO:0000256" key="14">
    <source>
        <dbReference type="ARBA" id="ARBA00022884"/>
    </source>
</evidence>
<evidence type="ECO:0000259" key="20">
    <source>
        <dbReference type="PROSITE" id="PS50142"/>
    </source>
</evidence>